<protein>
    <submittedName>
        <fullName evidence="1">Uncharacterized protein</fullName>
    </submittedName>
</protein>
<dbReference type="Proteomes" id="UP001642487">
    <property type="component" value="Chromosome 9"/>
</dbReference>
<reference evidence="1 2" key="1">
    <citation type="submission" date="2024-03" db="EMBL/GenBank/DDBJ databases">
        <authorList>
            <person name="Gkanogiannis A."/>
            <person name="Becerra Lopez-Lavalle L."/>
        </authorList>
    </citation>
    <scope>NUCLEOTIDE SEQUENCE [LARGE SCALE GENOMIC DNA]</scope>
</reference>
<sequence>MEMEIYTKLTANKMIDNYKLCLLVHLLWMQRKMVRWSRASSIGSRASFARNHAVRDAAVDRHIYAAVGMALRRKGASVAELMGFIREFALSWVLSSSMGL</sequence>
<proteinExistence type="predicted"/>
<accession>A0ABP0ZBI5</accession>
<evidence type="ECO:0000313" key="2">
    <source>
        <dbReference type="Proteomes" id="UP001642487"/>
    </source>
</evidence>
<keyword evidence="2" id="KW-1185">Reference proteome</keyword>
<dbReference type="EMBL" id="OZ021743">
    <property type="protein sequence ID" value="CAK9329051.1"/>
    <property type="molecule type" value="Genomic_DNA"/>
</dbReference>
<gene>
    <name evidence="1" type="ORF">CITCOLO1_LOCUS21486</name>
</gene>
<name>A0ABP0ZBI5_9ROSI</name>
<organism evidence="1 2">
    <name type="scientific">Citrullus colocynthis</name>
    <name type="common">colocynth</name>
    <dbReference type="NCBI Taxonomy" id="252529"/>
    <lineage>
        <taxon>Eukaryota</taxon>
        <taxon>Viridiplantae</taxon>
        <taxon>Streptophyta</taxon>
        <taxon>Embryophyta</taxon>
        <taxon>Tracheophyta</taxon>
        <taxon>Spermatophyta</taxon>
        <taxon>Magnoliopsida</taxon>
        <taxon>eudicotyledons</taxon>
        <taxon>Gunneridae</taxon>
        <taxon>Pentapetalae</taxon>
        <taxon>rosids</taxon>
        <taxon>fabids</taxon>
        <taxon>Cucurbitales</taxon>
        <taxon>Cucurbitaceae</taxon>
        <taxon>Benincaseae</taxon>
        <taxon>Citrullus</taxon>
    </lineage>
</organism>
<evidence type="ECO:0000313" key="1">
    <source>
        <dbReference type="EMBL" id="CAK9329051.1"/>
    </source>
</evidence>